<protein>
    <submittedName>
        <fullName evidence="1">Uncharacterized protein</fullName>
    </submittedName>
</protein>
<dbReference type="AlphaFoldDB" id="A0A7T7BJK3"/>
<name>A0A7T7BJK3_PENDI</name>
<sequence>MIGNYISPFSRRGADGPFLLTQAADQALRRLAEWAHCSYSVTNQREYSTWKYYRSFPSISTKLLNQHSTIIRLPGALLVQRSTFSANPIFHYIFKDIMCQKLVETIEYLCRHRADSPGRIRELNGCNNCGIIQKTEHLGKTTKRDPCDDCIANGTYVKSNGVWKRA</sequence>
<dbReference type="GeneID" id="90952681"/>
<proteinExistence type="predicted"/>
<evidence type="ECO:0000313" key="1">
    <source>
        <dbReference type="EMBL" id="QQK42172.1"/>
    </source>
</evidence>
<reference evidence="1 2" key="1">
    <citation type="submission" date="2020-08" db="EMBL/GenBank/DDBJ databases">
        <title>The completed genome sequence of the pathogenic ascomycete fungus Penicillium digitatum.</title>
        <authorList>
            <person name="Wang M."/>
        </authorList>
    </citation>
    <scope>NUCLEOTIDE SEQUENCE [LARGE SCALE GENOMIC DNA]</scope>
    <source>
        <strain evidence="1 2">PdW03</strain>
    </source>
</reference>
<gene>
    <name evidence="1" type="ORF">Pdw03_5026</name>
</gene>
<dbReference type="RefSeq" id="XP_065956319.1">
    <property type="nucleotide sequence ID" value="XM_066100919.1"/>
</dbReference>
<organism evidence="1 2">
    <name type="scientific">Penicillium digitatum</name>
    <name type="common">Green mold</name>
    <dbReference type="NCBI Taxonomy" id="36651"/>
    <lineage>
        <taxon>Eukaryota</taxon>
        <taxon>Fungi</taxon>
        <taxon>Dikarya</taxon>
        <taxon>Ascomycota</taxon>
        <taxon>Pezizomycotina</taxon>
        <taxon>Eurotiomycetes</taxon>
        <taxon>Eurotiomycetidae</taxon>
        <taxon>Eurotiales</taxon>
        <taxon>Aspergillaceae</taxon>
        <taxon>Penicillium</taxon>
    </lineage>
</organism>
<dbReference type="EMBL" id="CP060774">
    <property type="protein sequence ID" value="QQK42172.1"/>
    <property type="molecule type" value="Genomic_DNA"/>
</dbReference>
<dbReference type="Proteomes" id="UP000595662">
    <property type="component" value="Chromosome 1"/>
</dbReference>
<accession>A0A7T7BJK3</accession>
<evidence type="ECO:0000313" key="2">
    <source>
        <dbReference type="Proteomes" id="UP000595662"/>
    </source>
</evidence>